<sequence length="40" mass="4744">MIKYINNLYLKRCSVLLIRKQLTVNLVIFVIHLRCNNGII</sequence>
<protein>
    <submittedName>
        <fullName evidence="1">Uncharacterized protein</fullName>
    </submittedName>
</protein>
<dbReference type="AlphaFoldDB" id="K7YQ64"/>
<reference evidence="1 2" key="1">
    <citation type="journal article" date="2012" name="Proc. Natl. Acad. Sci. U.S.A.">
        <title>Genome streamlining and chemical defense in a coral reef symbiosis.</title>
        <authorList>
            <person name="Kwan J.C."/>
            <person name="Donia M.S."/>
            <person name="Han A.W."/>
            <person name="Hirose E."/>
            <person name="Haygood M.G."/>
            <person name="Schmidt E.W."/>
        </authorList>
    </citation>
    <scope>NUCLEOTIDE SEQUENCE [LARGE SCALE GENOMIC DNA]</scope>
    <source>
        <strain evidence="1 2">L2</strain>
    </source>
</reference>
<proteinExistence type="predicted"/>
<gene>
    <name evidence="1" type="ORF">A1OE_1539</name>
</gene>
<dbReference type="KEGG" id="thal:A1OE_1539"/>
<organism evidence="1 2">
    <name type="scientific">Candidatus Endolissoclinum faulkneri L2</name>
    <dbReference type="NCBI Taxonomy" id="1193729"/>
    <lineage>
        <taxon>Bacteria</taxon>
        <taxon>Pseudomonadati</taxon>
        <taxon>Pseudomonadota</taxon>
        <taxon>Alphaproteobacteria</taxon>
        <taxon>Rhodospirillales</taxon>
        <taxon>Rhodospirillaceae</taxon>
        <taxon>Candidatus Endolissoclinum</taxon>
    </lineage>
</organism>
<evidence type="ECO:0000313" key="2">
    <source>
        <dbReference type="Proteomes" id="UP000010077"/>
    </source>
</evidence>
<dbReference type="Proteomes" id="UP000010077">
    <property type="component" value="Chromosome"/>
</dbReference>
<name>K7YQ64_9PROT</name>
<evidence type="ECO:0000313" key="1">
    <source>
        <dbReference type="EMBL" id="AFX99707.1"/>
    </source>
</evidence>
<keyword evidence="2" id="KW-1185">Reference proteome</keyword>
<dbReference type="EMBL" id="CP003539">
    <property type="protein sequence ID" value="AFX99707.1"/>
    <property type="molecule type" value="Genomic_DNA"/>
</dbReference>
<dbReference type="HOGENOM" id="CLU_3286573_0_0_5"/>
<accession>K7YQ64</accession>